<keyword evidence="5 8" id="KW-1133">Transmembrane helix</keyword>
<dbReference type="NCBIfam" id="TIGR00946">
    <property type="entry name" value="2a69"/>
    <property type="match status" value="1"/>
</dbReference>
<feature type="transmembrane region" description="Helical" evidence="8">
    <location>
        <begin position="515"/>
        <end position="534"/>
    </location>
</feature>
<name>A0A816QWU8_BRANA</name>
<dbReference type="GO" id="GO:0012505">
    <property type="term" value="C:endomembrane system"/>
    <property type="evidence" value="ECO:0007669"/>
    <property type="project" value="UniProtKB-SubCell"/>
</dbReference>
<dbReference type="GO" id="GO:0016020">
    <property type="term" value="C:membrane"/>
    <property type="evidence" value="ECO:0007669"/>
    <property type="project" value="UniProtKB-SubCell"/>
</dbReference>
<dbReference type="Pfam" id="PF03547">
    <property type="entry name" value="Mem_trans"/>
    <property type="match status" value="1"/>
</dbReference>
<evidence type="ECO:0000256" key="6">
    <source>
        <dbReference type="ARBA" id="ARBA00023136"/>
    </source>
</evidence>
<evidence type="ECO:0000256" key="5">
    <source>
        <dbReference type="ARBA" id="ARBA00022989"/>
    </source>
</evidence>
<feature type="transmembrane region" description="Helical" evidence="8">
    <location>
        <begin position="486"/>
        <end position="509"/>
    </location>
</feature>
<accession>A0A816QWU8</accession>
<feature type="transmembrane region" description="Helical" evidence="8">
    <location>
        <begin position="100"/>
        <end position="120"/>
    </location>
</feature>
<keyword evidence="7 8" id="KW-0927">Auxin signaling pathway</keyword>
<evidence type="ECO:0000256" key="7">
    <source>
        <dbReference type="ARBA" id="ARBA00023294"/>
    </source>
</evidence>
<comment type="caution">
    <text evidence="8">Lacks conserved residue(s) required for the propagation of feature annotation.</text>
</comment>
<feature type="transmembrane region" description="Helical" evidence="8">
    <location>
        <begin position="71"/>
        <end position="93"/>
    </location>
</feature>
<feature type="transmembrane region" description="Helical" evidence="8">
    <location>
        <begin position="455"/>
        <end position="474"/>
    </location>
</feature>
<dbReference type="PANTHER" id="PTHR31752:SF56">
    <property type="entry name" value="AUXIN EFFLUX CARRIER COMPONENT 6"/>
    <property type="match status" value="1"/>
</dbReference>
<dbReference type="InterPro" id="IPR014024">
    <property type="entry name" value="Auxin_eff_plant"/>
</dbReference>
<comment type="subcellular location">
    <subcellularLocation>
        <location evidence="1">Endomembrane system</location>
        <topology evidence="1">Multi-pass membrane protein</topology>
    </subcellularLocation>
    <subcellularLocation>
        <location evidence="8">Membrane</location>
        <topology evidence="8">Multi-pass membrane protein</topology>
    </subcellularLocation>
</comment>
<dbReference type="Proteomes" id="UP001295469">
    <property type="component" value="Chromosome C06"/>
</dbReference>
<feature type="transmembrane region" description="Helical" evidence="8">
    <location>
        <begin position="132"/>
        <end position="152"/>
    </location>
</feature>
<dbReference type="PANTHER" id="PTHR31752">
    <property type="entry name" value="AUXIN EFFLUX CARRIER COMPONENT 1B-RELATED"/>
    <property type="match status" value="1"/>
</dbReference>
<gene>
    <name evidence="9" type="ORF">DARMORV10_C06P51270.1</name>
</gene>
<evidence type="ECO:0000256" key="4">
    <source>
        <dbReference type="ARBA" id="ARBA00022692"/>
    </source>
</evidence>
<evidence type="ECO:0000256" key="8">
    <source>
        <dbReference type="RuleBase" id="RU362108"/>
    </source>
</evidence>
<dbReference type="InterPro" id="IPR004776">
    <property type="entry name" value="Mem_transp_PIN-like"/>
</dbReference>
<dbReference type="AlphaFoldDB" id="A0A816QWU8"/>
<comment type="similarity">
    <text evidence="2 8">Belongs to the auxin efflux carrier (TC 2.A.69.1) family.</text>
</comment>
<dbReference type="InterPro" id="IPR051107">
    <property type="entry name" value="Auxin_Efflux_Carrier"/>
</dbReference>
<feature type="transmembrane region" description="Helical" evidence="8">
    <location>
        <begin position="40"/>
        <end position="59"/>
    </location>
</feature>
<comment type="function">
    <text evidence="8">May act as a component of the auxin efflux carrier.</text>
</comment>
<feature type="transmembrane region" description="Helical" evidence="8">
    <location>
        <begin position="6"/>
        <end position="28"/>
    </location>
</feature>
<keyword evidence="6 8" id="KW-0472">Membrane</keyword>
<proteinExistence type="inferred from homology"/>
<protein>
    <recommendedName>
        <fullName evidence="8">Auxin efflux carrier component</fullName>
    </recommendedName>
</protein>
<organism evidence="9">
    <name type="scientific">Brassica napus</name>
    <name type="common">Rape</name>
    <dbReference type="NCBI Taxonomy" id="3708"/>
    <lineage>
        <taxon>Eukaryota</taxon>
        <taxon>Viridiplantae</taxon>
        <taxon>Streptophyta</taxon>
        <taxon>Embryophyta</taxon>
        <taxon>Tracheophyta</taxon>
        <taxon>Spermatophyta</taxon>
        <taxon>Magnoliopsida</taxon>
        <taxon>eudicotyledons</taxon>
        <taxon>Gunneridae</taxon>
        <taxon>Pentapetalae</taxon>
        <taxon>rosids</taxon>
        <taxon>malvids</taxon>
        <taxon>Brassicales</taxon>
        <taxon>Brassicaceae</taxon>
        <taxon>Brassiceae</taxon>
        <taxon>Brassica</taxon>
    </lineage>
</organism>
<reference evidence="9" key="1">
    <citation type="submission" date="2021-01" db="EMBL/GenBank/DDBJ databases">
        <authorList>
            <consortium name="Genoscope - CEA"/>
            <person name="William W."/>
        </authorList>
    </citation>
    <scope>NUCLEOTIDE SEQUENCE</scope>
</reference>
<dbReference type="GO" id="GO:0009734">
    <property type="term" value="P:auxin-activated signaling pathway"/>
    <property type="evidence" value="ECO:0007669"/>
    <property type="project" value="UniProtKB-UniRule"/>
</dbReference>
<dbReference type="GO" id="GO:0055085">
    <property type="term" value="P:transmembrane transport"/>
    <property type="evidence" value="ECO:0007669"/>
    <property type="project" value="InterPro"/>
</dbReference>
<keyword evidence="4 8" id="KW-0812">Transmembrane</keyword>
<evidence type="ECO:0000256" key="2">
    <source>
        <dbReference type="ARBA" id="ARBA00009177"/>
    </source>
</evidence>
<keyword evidence="3 8" id="KW-0813">Transport</keyword>
<evidence type="ECO:0000313" key="9">
    <source>
        <dbReference type="EMBL" id="CAF2065400.1"/>
    </source>
</evidence>
<evidence type="ECO:0000256" key="3">
    <source>
        <dbReference type="ARBA" id="ARBA00022448"/>
    </source>
</evidence>
<evidence type="ECO:0000256" key="1">
    <source>
        <dbReference type="ARBA" id="ARBA00004127"/>
    </source>
</evidence>
<dbReference type="GO" id="GO:0060918">
    <property type="term" value="P:auxin transport"/>
    <property type="evidence" value="ECO:0007669"/>
    <property type="project" value="UniProtKB-ARBA"/>
</dbReference>
<feature type="transmembrane region" description="Helical" evidence="8">
    <location>
        <begin position="546"/>
        <end position="565"/>
    </location>
</feature>
<dbReference type="EMBL" id="HG994370">
    <property type="protein sequence ID" value="CAF2065400.1"/>
    <property type="molecule type" value="Genomic_DNA"/>
</dbReference>
<sequence>MITGSEFYKVMCAMAPLYFAMFVAYGSVKWWKIFTAEQCSGINRFVSVFAVPILSFHFISQNNPYKMDMMFIIADTLSKVMVFVLLSLWAILFKSGGLDWLITLFSVATLPNTLVMGIPLLQAMYGEYTQNLMVQLVVLQCIIWYTLLLFLFELRAARLLIRTEFPGQAAGAITRIQVDDDVISLDGMDPLRTETETDINGRVRLRIRRSISSVPDSVVSSSLCLTPRASNLSNAEIFSVNTPNRFFNGGGGSGALQFYNGNNEIMFCNGDLGGFGFTRPGCGVSPRRLSGYASSDAYSLQPTPRASNFNELDVNGAGTPVWMKSPAAGKIYRHAASPKMTWESGQRHVGKDSINEKEISFRDALRAAPPPTAAGVACSMEEGAAGKETAPVAAIGRQEMPSAALMVRLILTVVGRKLSRNPNTYSSIIGLVWSLISFSRWNIALPDIVAFSIKIISDAGLGMAMFSLGLFMALQPKMIACGAKKATLGMLIRFISGPAFMAAASVLVGLKGSRLHAAIVQAALPQGIVPFVFAREYGLHPDLLSTLVIFGMMVSLPVTILYYVLLGL</sequence>